<gene>
    <name evidence="2" type="ORF">D3879_01555</name>
</gene>
<protein>
    <submittedName>
        <fullName evidence="2">Uncharacterized protein</fullName>
    </submittedName>
</protein>
<keyword evidence="3" id="KW-1185">Reference proteome</keyword>
<evidence type="ECO:0000313" key="2">
    <source>
        <dbReference type="EMBL" id="RJG12040.1"/>
    </source>
</evidence>
<proteinExistence type="predicted"/>
<dbReference type="EMBL" id="QYUR01000002">
    <property type="protein sequence ID" value="RJG12040.1"/>
    <property type="molecule type" value="Genomic_DNA"/>
</dbReference>
<dbReference type="AlphaFoldDB" id="A0A418XHW5"/>
<dbReference type="OrthoDB" id="2664633at2"/>
<organism evidence="2 3">
    <name type="scientific">Pseudomonas cavernicola</name>
    <dbReference type="NCBI Taxonomy" id="2320866"/>
    <lineage>
        <taxon>Bacteria</taxon>
        <taxon>Pseudomonadati</taxon>
        <taxon>Pseudomonadota</taxon>
        <taxon>Gammaproteobacteria</taxon>
        <taxon>Pseudomonadales</taxon>
        <taxon>Pseudomonadaceae</taxon>
        <taxon>Pseudomonas</taxon>
    </lineage>
</organism>
<comment type="caution">
    <text evidence="2">The sequence shown here is derived from an EMBL/GenBank/DDBJ whole genome shotgun (WGS) entry which is preliminary data.</text>
</comment>
<dbReference type="Proteomes" id="UP000284021">
    <property type="component" value="Unassembled WGS sequence"/>
</dbReference>
<reference evidence="2 3" key="1">
    <citation type="submission" date="2018-09" db="EMBL/GenBank/DDBJ databases">
        <authorList>
            <person name="Zhu H."/>
        </authorList>
    </citation>
    <scope>NUCLEOTIDE SEQUENCE [LARGE SCALE GENOMIC DNA]</scope>
    <source>
        <strain evidence="2 3">K1S02-6</strain>
    </source>
</reference>
<evidence type="ECO:0000313" key="3">
    <source>
        <dbReference type="Proteomes" id="UP000284021"/>
    </source>
</evidence>
<accession>A0A418XHW5</accession>
<dbReference type="RefSeq" id="WP_119952385.1">
    <property type="nucleotide sequence ID" value="NZ_QYUR01000002.1"/>
</dbReference>
<evidence type="ECO:0000256" key="1">
    <source>
        <dbReference type="SAM" id="MobiDB-lite"/>
    </source>
</evidence>
<sequence length="128" mass="13730">MQNALILREYGEGTATAAKLLEIAASGGLVRAKGTATAAKGGMLGESGVQTASKTIWKGKGKERLDVENPNPGQRPGQLHYQDNDGNKYLYDPATNSFPNAPKSVNKLLKDYKFQGAVEKGMKKYLGE</sequence>
<feature type="region of interest" description="Disordered" evidence="1">
    <location>
        <begin position="59"/>
        <end position="83"/>
    </location>
</feature>
<name>A0A418XHW5_9PSED</name>